<feature type="compositionally biased region" description="Polar residues" evidence="1">
    <location>
        <begin position="169"/>
        <end position="178"/>
    </location>
</feature>
<sequence>MNFIFSLAHFCEYHGPTSILCTQIQPVTCSTCDPPPDTPRSSRSTPSPPQREWTPSLASGRVLNTAIETPPTSPATASSRDNPYFPSSRSSLESYRRYSGSFESKDDTCANCTFNLPGDVNRRLPDGMPGSPTKDGKGRHGSPVLRTSEGLVVPGCALNTEDEFDDSSSPELGSTTESSDTEQPKPPKPPKSTTSTTAATTLRIPSTLARSHTTASSSSTSSSSALYTTRQHTHRHTIDYVTTRQPPSPTAYTLLRRSCINTLSVENLPRGASAGFLFFGDVHKGYTLAYVFRVPDPRARGRLRTYALLMLGGHDGWRTTLAYRVVTRAFESMAEKIVRMANEVIMREFSESAQAQGARSQGGSSPEMPYSGPPPPSRGSLGGGAMGGAAGGADSAYGGSVVSNRSITPVSSFLVAKKVDPDGYPRVSSEAMSAKSLAEIVGDENIFLELHGAFVKLLASLTREFGL</sequence>
<organism evidence="3 4">
    <name type="scientific">Viridothelium virens</name>
    <name type="common">Speckled blister lichen</name>
    <name type="synonym">Trypethelium virens</name>
    <dbReference type="NCBI Taxonomy" id="1048519"/>
    <lineage>
        <taxon>Eukaryota</taxon>
        <taxon>Fungi</taxon>
        <taxon>Dikarya</taxon>
        <taxon>Ascomycota</taxon>
        <taxon>Pezizomycotina</taxon>
        <taxon>Dothideomycetes</taxon>
        <taxon>Dothideomycetes incertae sedis</taxon>
        <taxon>Trypetheliales</taxon>
        <taxon>Trypetheliaceae</taxon>
        <taxon>Viridothelium</taxon>
    </lineage>
</organism>
<evidence type="ECO:0000259" key="2">
    <source>
        <dbReference type="PROSITE" id="PS51834"/>
    </source>
</evidence>
<dbReference type="EMBL" id="ML991780">
    <property type="protein sequence ID" value="KAF2237442.1"/>
    <property type="molecule type" value="Genomic_DNA"/>
</dbReference>
<dbReference type="GO" id="GO:0005829">
    <property type="term" value="C:cytosol"/>
    <property type="evidence" value="ECO:0007669"/>
    <property type="project" value="TreeGrafter"/>
</dbReference>
<dbReference type="InterPro" id="IPR037521">
    <property type="entry name" value="FLCN/SMCR8_DENN"/>
</dbReference>
<dbReference type="InterPro" id="IPR037520">
    <property type="entry name" value="Folliculin/SMCR8_longin"/>
</dbReference>
<dbReference type="PROSITE" id="PS51834">
    <property type="entry name" value="DENN_FLCN_SMCR8"/>
    <property type="match status" value="1"/>
</dbReference>
<reference evidence="3" key="1">
    <citation type="journal article" date="2020" name="Stud. Mycol.">
        <title>101 Dothideomycetes genomes: a test case for predicting lifestyles and emergence of pathogens.</title>
        <authorList>
            <person name="Haridas S."/>
            <person name="Albert R."/>
            <person name="Binder M."/>
            <person name="Bloem J."/>
            <person name="Labutti K."/>
            <person name="Salamov A."/>
            <person name="Andreopoulos B."/>
            <person name="Baker S."/>
            <person name="Barry K."/>
            <person name="Bills G."/>
            <person name="Bluhm B."/>
            <person name="Cannon C."/>
            <person name="Castanera R."/>
            <person name="Culley D."/>
            <person name="Daum C."/>
            <person name="Ezra D."/>
            <person name="Gonzalez J."/>
            <person name="Henrissat B."/>
            <person name="Kuo A."/>
            <person name="Liang C."/>
            <person name="Lipzen A."/>
            <person name="Lutzoni F."/>
            <person name="Magnuson J."/>
            <person name="Mondo S."/>
            <person name="Nolan M."/>
            <person name="Ohm R."/>
            <person name="Pangilinan J."/>
            <person name="Park H.-J."/>
            <person name="Ramirez L."/>
            <person name="Alfaro M."/>
            <person name="Sun H."/>
            <person name="Tritt A."/>
            <person name="Yoshinaga Y."/>
            <person name="Zwiers L.-H."/>
            <person name="Turgeon B."/>
            <person name="Goodwin S."/>
            <person name="Spatafora J."/>
            <person name="Crous P."/>
            <person name="Grigoriev I."/>
        </authorList>
    </citation>
    <scope>NUCLEOTIDE SEQUENCE</scope>
    <source>
        <strain evidence="3">Tuck. ex Michener</strain>
    </source>
</reference>
<feature type="region of interest" description="Disordered" evidence="1">
    <location>
        <begin position="115"/>
        <end position="231"/>
    </location>
</feature>
<feature type="region of interest" description="Disordered" evidence="1">
    <location>
        <begin position="352"/>
        <end position="385"/>
    </location>
</feature>
<protein>
    <recommendedName>
        <fullName evidence="2">UDENN FLCN/SMCR8-type domain-containing protein</fullName>
    </recommendedName>
</protein>
<feature type="region of interest" description="Disordered" evidence="1">
    <location>
        <begin position="32"/>
        <end position="91"/>
    </location>
</feature>
<dbReference type="InterPro" id="IPR021713">
    <property type="entry name" value="Folliculin"/>
</dbReference>
<feature type="compositionally biased region" description="Polar residues" evidence="1">
    <location>
        <begin position="352"/>
        <end position="361"/>
    </location>
</feature>
<dbReference type="PANTHER" id="PTHR31441">
    <property type="entry name" value="FOLLICULIN FAMILY MEMBER"/>
    <property type="match status" value="1"/>
</dbReference>
<name>A0A6A6HHT2_VIRVR</name>
<evidence type="ECO:0000313" key="3">
    <source>
        <dbReference type="EMBL" id="KAF2237442.1"/>
    </source>
</evidence>
<accession>A0A6A6HHT2</accession>
<keyword evidence="4" id="KW-1185">Reference proteome</keyword>
<feature type="compositionally biased region" description="Low complexity" evidence="1">
    <location>
        <begin position="191"/>
        <end position="230"/>
    </location>
</feature>
<dbReference type="GO" id="GO:1904263">
    <property type="term" value="P:positive regulation of TORC1 signaling"/>
    <property type="evidence" value="ECO:0007669"/>
    <property type="project" value="TreeGrafter"/>
</dbReference>
<dbReference type="PANTHER" id="PTHR31441:SF2">
    <property type="entry name" value="FOLLICULIN"/>
    <property type="match status" value="1"/>
</dbReference>
<dbReference type="OrthoDB" id="5599713at2759"/>
<proteinExistence type="predicted"/>
<evidence type="ECO:0000313" key="4">
    <source>
        <dbReference type="Proteomes" id="UP000800092"/>
    </source>
</evidence>
<dbReference type="Proteomes" id="UP000800092">
    <property type="component" value="Unassembled WGS sequence"/>
</dbReference>
<dbReference type="AlphaFoldDB" id="A0A6A6HHT2"/>
<feature type="domain" description="UDENN FLCN/SMCR8-type" evidence="2">
    <location>
        <begin position="222"/>
        <end position="467"/>
    </location>
</feature>
<evidence type="ECO:0000256" key="1">
    <source>
        <dbReference type="SAM" id="MobiDB-lite"/>
    </source>
</evidence>
<gene>
    <name evidence="3" type="ORF">EV356DRAFT_16255</name>
</gene>
<dbReference type="Pfam" id="PF11704">
    <property type="entry name" value="Folliculin"/>
    <property type="match status" value="1"/>
</dbReference>
<dbReference type="GO" id="GO:0005096">
    <property type="term" value="F:GTPase activator activity"/>
    <property type="evidence" value="ECO:0007669"/>
    <property type="project" value="InterPro"/>
</dbReference>